<comment type="caution">
    <text evidence="2">The sequence shown here is derived from an EMBL/GenBank/DDBJ whole genome shotgun (WGS) entry which is preliminary data.</text>
</comment>
<dbReference type="Proteomes" id="UP001150830">
    <property type="component" value="Unassembled WGS sequence"/>
</dbReference>
<evidence type="ECO:0000259" key="1">
    <source>
        <dbReference type="SMART" id="SM01321"/>
    </source>
</evidence>
<name>A0A9X3EIB8_9GAMM</name>
<dbReference type="InterPro" id="IPR002686">
    <property type="entry name" value="Transposase_17"/>
</dbReference>
<dbReference type="PANTHER" id="PTHR36966:SF1">
    <property type="entry name" value="REP-ASSOCIATED TYROSINE TRANSPOSASE"/>
    <property type="match status" value="1"/>
</dbReference>
<keyword evidence="3" id="KW-1185">Reference proteome</keyword>
<dbReference type="SUPFAM" id="SSF143422">
    <property type="entry name" value="Transposase IS200-like"/>
    <property type="match status" value="1"/>
</dbReference>
<accession>A0A9X3EIB8</accession>
<dbReference type="GO" id="GO:0004803">
    <property type="term" value="F:transposase activity"/>
    <property type="evidence" value="ECO:0007669"/>
    <property type="project" value="InterPro"/>
</dbReference>
<sequence length="104" mass="12433">MSGYHRILQPGGCWFFTHVLHHRHGNDLLIRHIEQLREVVRDVRLKHPFQIHGWVVLPDHFHCLISLPQGDSDYPLRWRLIKSRFSKADYRKSKSTTSFKNCSF</sequence>
<dbReference type="AlphaFoldDB" id="A0A9X3EIB8"/>
<organism evidence="2 3">
    <name type="scientific">Parathalassolituus penaei</name>
    <dbReference type="NCBI Taxonomy" id="2997323"/>
    <lineage>
        <taxon>Bacteria</taxon>
        <taxon>Pseudomonadati</taxon>
        <taxon>Pseudomonadota</taxon>
        <taxon>Gammaproteobacteria</taxon>
        <taxon>Oceanospirillales</taxon>
        <taxon>Oceanospirillaceae</taxon>
        <taxon>Parathalassolituus</taxon>
    </lineage>
</organism>
<protein>
    <recommendedName>
        <fullName evidence="1">Transposase IS200-like domain-containing protein</fullName>
    </recommendedName>
</protein>
<dbReference type="InterPro" id="IPR052715">
    <property type="entry name" value="RAYT_transposase"/>
</dbReference>
<dbReference type="SMART" id="SM01321">
    <property type="entry name" value="Y1_Tnp"/>
    <property type="match status" value="1"/>
</dbReference>
<dbReference type="PANTHER" id="PTHR36966">
    <property type="entry name" value="REP-ASSOCIATED TYROSINE TRANSPOSASE"/>
    <property type="match status" value="1"/>
</dbReference>
<reference evidence="2" key="1">
    <citation type="submission" date="2022-11" db="EMBL/GenBank/DDBJ databases">
        <title>Parathalassolutuus dongxingensis gen. nov., sp. nov., a novel member of family Oceanospirillaceae isolated from a coastal shrimp pond in Guangxi, China.</title>
        <authorList>
            <person name="Chen H."/>
        </authorList>
    </citation>
    <scope>NUCLEOTIDE SEQUENCE</scope>
    <source>
        <strain evidence="2">G-43</strain>
    </source>
</reference>
<evidence type="ECO:0000313" key="2">
    <source>
        <dbReference type="EMBL" id="MCY0964801.1"/>
    </source>
</evidence>
<evidence type="ECO:0000313" key="3">
    <source>
        <dbReference type="Proteomes" id="UP001150830"/>
    </source>
</evidence>
<proteinExistence type="predicted"/>
<gene>
    <name evidence="2" type="ORF">OUO13_06350</name>
</gene>
<dbReference type="EMBL" id="JAPNOA010000019">
    <property type="protein sequence ID" value="MCY0964801.1"/>
    <property type="molecule type" value="Genomic_DNA"/>
</dbReference>
<dbReference type="Gene3D" id="3.30.70.1290">
    <property type="entry name" value="Transposase IS200-like"/>
    <property type="match status" value="1"/>
</dbReference>
<dbReference type="GO" id="GO:0006313">
    <property type="term" value="P:DNA transposition"/>
    <property type="evidence" value="ECO:0007669"/>
    <property type="project" value="InterPro"/>
</dbReference>
<dbReference type="GO" id="GO:0043565">
    <property type="term" value="F:sequence-specific DNA binding"/>
    <property type="evidence" value="ECO:0007669"/>
    <property type="project" value="TreeGrafter"/>
</dbReference>
<dbReference type="NCBIfam" id="NF047646">
    <property type="entry name" value="REP_Tyr_transpos"/>
    <property type="match status" value="1"/>
</dbReference>
<feature type="domain" description="Transposase IS200-like" evidence="1">
    <location>
        <begin position="9"/>
        <end position="102"/>
    </location>
</feature>
<dbReference type="RefSeq" id="WP_283173018.1">
    <property type="nucleotide sequence ID" value="NZ_JAPNOA010000019.1"/>
</dbReference>
<dbReference type="InterPro" id="IPR036515">
    <property type="entry name" value="Transposase_17_sf"/>
</dbReference>